<gene>
    <name evidence="1" type="ORF">Vqi01_57550</name>
</gene>
<keyword evidence="2" id="KW-1185">Reference proteome</keyword>
<evidence type="ECO:0000313" key="1">
    <source>
        <dbReference type="EMBL" id="GIJ30593.1"/>
    </source>
</evidence>
<reference evidence="1 2" key="1">
    <citation type="submission" date="2021-01" db="EMBL/GenBank/DDBJ databases">
        <title>Whole genome shotgun sequence of Verrucosispora qiuiae NBRC 106684.</title>
        <authorList>
            <person name="Komaki H."/>
            <person name="Tamura T."/>
        </authorList>
    </citation>
    <scope>NUCLEOTIDE SEQUENCE [LARGE SCALE GENOMIC DNA]</scope>
    <source>
        <strain evidence="1 2">NBRC 106684</strain>
    </source>
</reference>
<evidence type="ECO:0000313" key="2">
    <source>
        <dbReference type="Proteomes" id="UP000653076"/>
    </source>
</evidence>
<proteinExistence type="predicted"/>
<dbReference type="Proteomes" id="UP000653076">
    <property type="component" value="Unassembled WGS sequence"/>
</dbReference>
<organism evidence="1 2">
    <name type="scientific">Micromonospora qiuiae</name>
    <dbReference type="NCBI Taxonomy" id="502268"/>
    <lineage>
        <taxon>Bacteria</taxon>
        <taxon>Bacillati</taxon>
        <taxon>Actinomycetota</taxon>
        <taxon>Actinomycetes</taxon>
        <taxon>Micromonosporales</taxon>
        <taxon>Micromonosporaceae</taxon>
        <taxon>Micromonospora</taxon>
    </lineage>
</organism>
<comment type="caution">
    <text evidence="1">The sequence shown here is derived from an EMBL/GenBank/DDBJ whole genome shotgun (WGS) entry which is preliminary data.</text>
</comment>
<sequence>MTIGDGAGSPSATGHSLAVPLIANSVASPPRLVYGALDLRTLDSTEQGYAALYFEVAGSGDLGRVTFEGLDAVRGARGEYPPYDVDRHEPADWVFVVQGSAWLRERHDYEMRHYTTPLLETHQHYLFAFHDEFVEAVAEGIWLDLVDRDNPFTVPAVHPLSPLSKDLPAENFTSTDGLRWQLRRSDRTDAELVEASRYCSQRVYQFDLTLDGASREAASIWIRTRRGRLVSRFMRPWPVGEVGHVEGLAQSGNFADQWETYLGEVAQRRRQMDKRQR</sequence>
<name>A0ABQ4JJ18_9ACTN</name>
<dbReference type="EMBL" id="BOPC01000122">
    <property type="protein sequence ID" value="GIJ30593.1"/>
    <property type="molecule type" value="Genomic_DNA"/>
</dbReference>
<protein>
    <submittedName>
        <fullName evidence="1">Uncharacterized protein</fullName>
    </submittedName>
</protein>
<accession>A0ABQ4JJ18</accession>
<dbReference type="RefSeq" id="WP_204038284.1">
    <property type="nucleotide sequence ID" value="NZ_BOPC01000122.1"/>
</dbReference>